<protein>
    <submittedName>
        <fullName evidence="1">Uncharacterized protein</fullName>
    </submittedName>
</protein>
<reference evidence="1" key="1">
    <citation type="submission" date="2023-03" db="EMBL/GenBank/DDBJ databases">
        <title>Massive genome expansion in bonnet fungi (Mycena s.s.) driven by repeated elements and novel gene families across ecological guilds.</title>
        <authorList>
            <consortium name="Lawrence Berkeley National Laboratory"/>
            <person name="Harder C.B."/>
            <person name="Miyauchi S."/>
            <person name="Viragh M."/>
            <person name="Kuo A."/>
            <person name="Thoen E."/>
            <person name="Andreopoulos B."/>
            <person name="Lu D."/>
            <person name="Skrede I."/>
            <person name="Drula E."/>
            <person name="Henrissat B."/>
            <person name="Morin E."/>
            <person name="Kohler A."/>
            <person name="Barry K."/>
            <person name="LaButti K."/>
            <person name="Morin E."/>
            <person name="Salamov A."/>
            <person name="Lipzen A."/>
            <person name="Mereny Z."/>
            <person name="Hegedus B."/>
            <person name="Baldrian P."/>
            <person name="Stursova M."/>
            <person name="Weitz H."/>
            <person name="Taylor A."/>
            <person name="Grigoriev I.V."/>
            <person name="Nagy L.G."/>
            <person name="Martin F."/>
            <person name="Kauserud H."/>
        </authorList>
    </citation>
    <scope>NUCLEOTIDE SEQUENCE</scope>
    <source>
        <strain evidence="1">CBHHK188m</strain>
    </source>
</reference>
<sequence length="321" mass="36919">MVSPWADDVSGNKSKQYNKHMNRYTGNGCLPGRLLQQEFHVHYVSSSPHASSAEKFPTFLFHRDHAKSTETKPVKAYNAATKRKYRFILRVPGLPADNPQQSEEASHMGSRANFPCRKCHWGGTNKEKETNQMYHEFQLAGALRNTKDPREPPEAAAISNAWGSEGNREIYWIELLVRKFQELKAECPRCTVDQIASEATPLELLHTILLGVIKYIWHHMNTEQWADTDRHLLAIRLQSTDISGLTYKNNLLGKHFKTVMQTLLFHIHEISTPEQFQLVKAAGELGARLWVPETDDMREYLAQLRKHVIEPETLINYLQSF</sequence>
<name>A0AAD7NNE1_9AGAR</name>
<evidence type="ECO:0000313" key="2">
    <source>
        <dbReference type="Proteomes" id="UP001215280"/>
    </source>
</evidence>
<dbReference type="EMBL" id="JARJLG010000028">
    <property type="protein sequence ID" value="KAJ7768071.1"/>
    <property type="molecule type" value="Genomic_DNA"/>
</dbReference>
<accession>A0AAD7NNE1</accession>
<keyword evidence="2" id="KW-1185">Reference proteome</keyword>
<dbReference type="AlphaFoldDB" id="A0AAD7NNE1"/>
<evidence type="ECO:0000313" key="1">
    <source>
        <dbReference type="EMBL" id="KAJ7768071.1"/>
    </source>
</evidence>
<organism evidence="1 2">
    <name type="scientific">Mycena maculata</name>
    <dbReference type="NCBI Taxonomy" id="230809"/>
    <lineage>
        <taxon>Eukaryota</taxon>
        <taxon>Fungi</taxon>
        <taxon>Dikarya</taxon>
        <taxon>Basidiomycota</taxon>
        <taxon>Agaricomycotina</taxon>
        <taxon>Agaricomycetes</taxon>
        <taxon>Agaricomycetidae</taxon>
        <taxon>Agaricales</taxon>
        <taxon>Marasmiineae</taxon>
        <taxon>Mycenaceae</taxon>
        <taxon>Mycena</taxon>
    </lineage>
</organism>
<dbReference type="PANTHER" id="PTHR31912">
    <property type="entry name" value="IP13529P"/>
    <property type="match status" value="1"/>
</dbReference>
<comment type="caution">
    <text evidence="1">The sequence shown here is derived from an EMBL/GenBank/DDBJ whole genome shotgun (WGS) entry which is preliminary data.</text>
</comment>
<gene>
    <name evidence="1" type="ORF">DFH07DRAFT_866822</name>
</gene>
<dbReference type="PANTHER" id="PTHR31912:SF34">
    <property type="entry name" value="NOTOCHORD-RELATED PROTEIN"/>
    <property type="match status" value="1"/>
</dbReference>
<dbReference type="Proteomes" id="UP001215280">
    <property type="component" value="Unassembled WGS sequence"/>
</dbReference>
<proteinExistence type="predicted"/>